<dbReference type="HOGENOM" id="CLU_016174_1_1_1"/>
<sequence length="688" mass="78685">METSNTSIELFSETAKLPSEVIAIIVGYLPKCILPNLLYFPPIREIVASTILSDVHIGTYIFRHEGSDEPDVGYSKCYCDRFDIKFSNLKKGIEQWNIYPKAIHMEIEVHFKNVLDTFPRLLKEASSINGSLSSRKGSEAETVLNLILNSNIRFDSLELSNFRGPIVPPVATNIKLSSTILNSYNISGMKKLDIKMDFSDDETHEYTFSSDLEDLTIDANFSMQVTLPPNLRKLCVRAGWDSVDFISQEMVYLEHLQLKLPSIESFEDIGIIAPNLKTLVLTDCEELSNYDNLKQFQHLKHLVLTHCEYPFSLLRKGTFSELESFEYTAGEDVHPDDFTDELLTFPANLKKLTIHCCDFVNLDLENLILPSTLTQLELHHLIFDDGYFYLSENLQHVHIKATKLTFDSSFRIPPMAEQIKLSATCVTFESWDFMYHLPNSLTSLHLATIDKENPIHINQRIKWPLMLGSFTLKGFDINCNALELLNMKESRLEVINISECNIETLNIDLFPISVKNLTLMQIGIRELPASFEKLKNLRELSLMRTRLKKVNPVKLPISSLKVLDLCQCDLRLLSPFLISMLEEKNKNAKLLVDATGNWNLNITDVKSALKAIRGLSLHLNKPNSTLSELFQYFSRVDCMFNVIDPYFEEPEAEEVAVSNYDSKDFYEGSLIGLNGEDNDDCHKRRRMQ</sequence>
<dbReference type="Proteomes" id="UP000001429">
    <property type="component" value="Chromosome 1"/>
</dbReference>
<dbReference type="Gene3D" id="3.80.10.10">
    <property type="entry name" value="Ribonuclease Inhibitor"/>
    <property type="match status" value="2"/>
</dbReference>
<dbReference type="VEuPathDB" id="FungiDB:CAWG_00788"/>
<proteinExistence type="predicted"/>
<dbReference type="EMBL" id="CH672346">
    <property type="protein sequence ID" value="EEQ42573.1"/>
    <property type="molecule type" value="Genomic_DNA"/>
</dbReference>
<name>C4YE37_CANAW</name>
<dbReference type="PaxDb" id="5476-C4YE37"/>
<evidence type="ECO:0000313" key="1">
    <source>
        <dbReference type="EMBL" id="EEQ42573.1"/>
    </source>
</evidence>
<protein>
    <submittedName>
        <fullName evidence="1">Uncharacterized protein</fullName>
    </submittedName>
</protein>
<reference evidence="1 2" key="1">
    <citation type="journal article" date="2009" name="Nature">
        <title>Evolution of pathogenicity and sexual reproduction in eight Candida genomes.</title>
        <authorList>
            <person name="Butler G."/>
            <person name="Rasmussen M.D."/>
            <person name="Lin M.F."/>
            <person name="Santos M.A."/>
            <person name="Sakthikumar S."/>
            <person name="Munro C.A."/>
            <person name="Rheinbay E."/>
            <person name="Grabherr M."/>
            <person name="Forche A."/>
            <person name="Reedy J.L."/>
            <person name="Agrafioti I."/>
            <person name="Arnaud M.B."/>
            <person name="Bates S."/>
            <person name="Brown A.J."/>
            <person name="Brunke S."/>
            <person name="Costanzo M.C."/>
            <person name="Fitzpatrick D.A."/>
            <person name="de Groot P.W."/>
            <person name="Harris D."/>
            <person name="Hoyer L.L."/>
            <person name="Hube B."/>
            <person name="Klis F.M."/>
            <person name="Kodira C."/>
            <person name="Lennard N."/>
            <person name="Logue M.E."/>
            <person name="Martin R."/>
            <person name="Neiman A.M."/>
            <person name="Nikolaou E."/>
            <person name="Quail M.A."/>
            <person name="Quinn J."/>
            <person name="Santos M.C."/>
            <person name="Schmitzberger F.F."/>
            <person name="Sherlock G."/>
            <person name="Shah P."/>
            <person name="Silverstein K.A."/>
            <person name="Skrzypek M.S."/>
            <person name="Soll D."/>
            <person name="Staggs R."/>
            <person name="Stansfield I."/>
            <person name="Stumpf M.P."/>
            <person name="Sudbery P.E."/>
            <person name="Srikantha T."/>
            <person name="Zeng Q."/>
            <person name="Berman J."/>
            <person name="Berriman M."/>
            <person name="Heitman J."/>
            <person name="Gow N.A."/>
            <person name="Lorenz M.C."/>
            <person name="Birren B.W."/>
            <person name="Kellis M."/>
            <person name="Cuomo C.A."/>
        </authorList>
    </citation>
    <scope>NUCLEOTIDE SEQUENCE [LARGE SCALE GENOMIC DNA]</scope>
    <source>
        <strain evidence="1 2">WO-1</strain>
    </source>
</reference>
<keyword evidence="2" id="KW-1185">Reference proteome</keyword>
<evidence type="ECO:0000313" key="2">
    <source>
        <dbReference type="Proteomes" id="UP000001429"/>
    </source>
</evidence>
<gene>
    <name evidence="1" type="ORF">CAWG_00788</name>
</gene>
<dbReference type="SUPFAM" id="SSF52047">
    <property type="entry name" value="RNI-like"/>
    <property type="match status" value="1"/>
</dbReference>
<dbReference type="OMA" id="INCNALE"/>
<organism evidence="1 2">
    <name type="scientific">Candida albicans (strain WO-1)</name>
    <name type="common">Yeast</name>
    <dbReference type="NCBI Taxonomy" id="294748"/>
    <lineage>
        <taxon>Eukaryota</taxon>
        <taxon>Fungi</taxon>
        <taxon>Dikarya</taxon>
        <taxon>Ascomycota</taxon>
        <taxon>Saccharomycotina</taxon>
        <taxon>Pichiomycetes</taxon>
        <taxon>Debaryomycetaceae</taxon>
        <taxon>Candida/Lodderomyces clade</taxon>
        <taxon>Candida</taxon>
    </lineage>
</organism>
<dbReference type="InterPro" id="IPR032675">
    <property type="entry name" value="LRR_dom_sf"/>
</dbReference>
<dbReference type="SUPFAM" id="SSF52058">
    <property type="entry name" value="L domain-like"/>
    <property type="match status" value="1"/>
</dbReference>
<accession>C4YE37</accession>
<dbReference type="AlphaFoldDB" id="C4YE37"/>